<dbReference type="InterPro" id="IPR027417">
    <property type="entry name" value="P-loop_NTPase"/>
</dbReference>
<evidence type="ECO:0000256" key="17">
    <source>
        <dbReference type="ARBA" id="ARBA00047995"/>
    </source>
</evidence>
<evidence type="ECO:0000259" key="23">
    <source>
        <dbReference type="PROSITE" id="PS51204"/>
    </source>
</evidence>
<dbReference type="GO" id="GO:0016887">
    <property type="term" value="F:ATP hydrolysis activity"/>
    <property type="evidence" value="ECO:0007669"/>
    <property type="project" value="TreeGrafter"/>
</dbReference>
<feature type="compositionally biased region" description="Basic and acidic residues" evidence="20">
    <location>
        <begin position="1541"/>
        <end position="1559"/>
    </location>
</feature>
<keyword evidence="19" id="KW-0175">Coiled coil</keyword>
<feature type="compositionally biased region" description="Acidic residues" evidence="20">
    <location>
        <begin position="238"/>
        <end position="258"/>
    </location>
</feature>
<feature type="region of interest" description="Disordered" evidence="20">
    <location>
        <begin position="1510"/>
        <end position="1571"/>
    </location>
</feature>
<feature type="coiled-coil region" evidence="19">
    <location>
        <begin position="445"/>
        <end position="499"/>
    </location>
</feature>
<keyword evidence="6" id="KW-0378">Hydrolase</keyword>
<feature type="compositionally biased region" description="Basic and acidic residues" evidence="20">
    <location>
        <begin position="1"/>
        <end position="29"/>
    </location>
</feature>
<dbReference type="Gene3D" id="3.40.50.10810">
    <property type="entry name" value="Tandem AAA-ATPase domain"/>
    <property type="match status" value="1"/>
</dbReference>
<dbReference type="PANTHER" id="PTHR45685:SF1">
    <property type="entry name" value="HELICASE SRCAP"/>
    <property type="match status" value="1"/>
</dbReference>
<keyword evidence="9" id="KW-0156">Chromatin regulator</keyword>
<dbReference type="InParanoid" id="A0A448YJD6"/>
<dbReference type="GO" id="GO:0006338">
    <property type="term" value="P:chromatin remodeling"/>
    <property type="evidence" value="ECO:0007669"/>
    <property type="project" value="UniProtKB-ARBA"/>
</dbReference>
<comment type="function">
    <text evidence="15">Catalytic component of the SWR1 complex which mediates the ATP-dependent exchange of histone H2A for the H2A variant HZT1 leading to transcriptional regulation of selected genes by chromatin remodeling.</text>
</comment>
<dbReference type="FunCoup" id="A0A448YJD6">
    <property type="interactions" value="218"/>
</dbReference>
<dbReference type="STRING" id="13370.A0A448YJD6"/>
<evidence type="ECO:0000256" key="3">
    <source>
        <dbReference type="ARBA" id="ARBA00011826"/>
    </source>
</evidence>
<dbReference type="GO" id="GO:0003677">
    <property type="term" value="F:DNA binding"/>
    <property type="evidence" value="ECO:0007669"/>
    <property type="project" value="UniProtKB-KW"/>
</dbReference>
<evidence type="ECO:0000256" key="19">
    <source>
        <dbReference type="SAM" id="Coils"/>
    </source>
</evidence>
<dbReference type="InterPro" id="IPR014001">
    <property type="entry name" value="Helicase_ATP-bd"/>
</dbReference>
<dbReference type="SMART" id="SM00487">
    <property type="entry name" value="DEXDc"/>
    <property type="match status" value="1"/>
</dbReference>
<feature type="domain" description="HSA" evidence="23">
    <location>
        <begin position="384"/>
        <end position="457"/>
    </location>
</feature>
<keyword evidence="7" id="KW-0347">Helicase</keyword>
<evidence type="ECO:0000259" key="21">
    <source>
        <dbReference type="PROSITE" id="PS51192"/>
    </source>
</evidence>
<comment type="subunit">
    <text evidence="3">Component of the SWR1 chromatin-remodeling complex.</text>
</comment>
<keyword evidence="5" id="KW-0547">Nucleotide-binding</keyword>
<reference evidence="24 25" key="1">
    <citation type="submission" date="2018-12" db="EMBL/GenBank/DDBJ databases">
        <authorList>
            <person name="Tiukova I."/>
            <person name="Dainat J."/>
        </authorList>
    </citation>
    <scope>NUCLEOTIDE SEQUENCE [LARGE SCALE GENOMIC DNA]</scope>
</reference>
<keyword evidence="25" id="KW-1185">Reference proteome</keyword>
<dbReference type="Gene3D" id="1.20.120.850">
    <property type="entry name" value="SWI2/SNF2 ATPases, N-terminal domain"/>
    <property type="match status" value="1"/>
</dbReference>
<keyword evidence="12" id="KW-0010">Activator</keyword>
<dbReference type="Proteomes" id="UP000290900">
    <property type="component" value="Unassembled WGS sequence"/>
</dbReference>
<evidence type="ECO:0000313" key="25">
    <source>
        <dbReference type="Proteomes" id="UP000290900"/>
    </source>
</evidence>
<dbReference type="InterPro" id="IPR000330">
    <property type="entry name" value="SNF2_N"/>
</dbReference>
<proteinExistence type="inferred from homology"/>
<dbReference type="PROSITE" id="PS51192">
    <property type="entry name" value="HELICASE_ATP_BIND_1"/>
    <property type="match status" value="1"/>
</dbReference>
<keyword evidence="11" id="KW-0238">DNA-binding</keyword>
<feature type="region of interest" description="Disordered" evidence="20">
    <location>
        <begin position="1"/>
        <end position="68"/>
    </location>
</feature>
<evidence type="ECO:0000256" key="6">
    <source>
        <dbReference type="ARBA" id="ARBA00022801"/>
    </source>
</evidence>
<feature type="compositionally biased region" description="Acidic residues" evidence="20">
    <location>
        <begin position="647"/>
        <end position="669"/>
    </location>
</feature>
<keyword evidence="10" id="KW-0805">Transcription regulation</keyword>
<dbReference type="GO" id="GO:0042393">
    <property type="term" value="F:histone binding"/>
    <property type="evidence" value="ECO:0007669"/>
    <property type="project" value="TreeGrafter"/>
</dbReference>
<evidence type="ECO:0000256" key="7">
    <source>
        <dbReference type="ARBA" id="ARBA00022806"/>
    </source>
</evidence>
<dbReference type="PANTHER" id="PTHR45685">
    <property type="entry name" value="HELICASE SRCAP-RELATED"/>
    <property type="match status" value="1"/>
</dbReference>
<dbReference type="FunFam" id="3.40.50.300:FF:000655">
    <property type="entry name" value="Protein PHOTOPERIOD-INDEPENDENT EARLY FLOWERING 1"/>
    <property type="match status" value="1"/>
</dbReference>
<evidence type="ECO:0000313" key="24">
    <source>
        <dbReference type="EMBL" id="VEU21052.1"/>
    </source>
</evidence>
<dbReference type="InterPro" id="IPR050520">
    <property type="entry name" value="INO80/SWR1_helicase"/>
</dbReference>
<dbReference type="SMART" id="SM00490">
    <property type="entry name" value="HELICc"/>
    <property type="match status" value="1"/>
</dbReference>
<dbReference type="SUPFAM" id="SSF52540">
    <property type="entry name" value="P-loop containing nucleoside triphosphate hydrolases"/>
    <property type="match status" value="2"/>
</dbReference>
<feature type="compositionally biased region" description="Acidic residues" evidence="20">
    <location>
        <begin position="711"/>
        <end position="723"/>
    </location>
</feature>
<dbReference type="CDD" id="cd18793">
    <property type="entry name" value="SF2_C_SNF"/>
    <property type="match status" value="1"/>
</dbReference>
<evidence type="ECO:0000256" key="13">
    <source>
        <dbReference type="ARBA" id="ARBA00023163"/>
    </source>
</evidence>
<feature type="compositionally biased region" description="Basic and acidic residues" evidence="20">
    <location>
        <begin position="730"/>
        <end position="739"/>
    </location>
</feature>
<evidence type="ECO:0000256" key="15">
    <source>
        <dbReference type="ARBA" id="ARBA00037570"/>
    </source>
</evidence>
<dbReference type="InterPro" id="IPR001650">
    <property type="entry name" value="Helicase_C-like"/>
</dbReference>
<feature type="compositionally biased region" description="Polar residues" evidence="20">
    <location>
        <begin position="45"/>
        <end position="65"/>
    </location>
</feature>
<name>A0A448YJD6_BRENA</name>
<evidence type="ECO:0000256" key="4">
    <source>
        <dbReference type="ARBA" id="ARBA00012551"/>
    </source>
</evidence>
<protein>
    <recommendedName>
        <fullName evidence="16">Helicase SWR1</fullName>
        <ecNumber evidence="4">3.6.4.12</ecNumber>
    </recommendedName>
    <alternativeName>
        <fullName evidence="18">Helicase swr1</fullName>
    </alternativeName>
</protein>
<evidence type="ECO:0000256" key="11">
    <source>
        <dbReference type="ARBA" id="ARBA00023125"/>
    </source>
</evidence>
<feature type="compositionally biased region" description="Polar residues" evidence="20">
    <location>
        <begin position="189"/>
        <end position="204"/>
    </location>
</feature>
<feature type="compositionally biased region" description="Acidic residues" evidence="20">
    <location>
        <begin position="1560"/>
        <end position="1571"/>
    </location>
</feature>
<keyword evidence="8" id="KW-0067">ATP-binding</keyword>
<dbReference type="PROSITE" id="PS51194">
    <property type="entry name" value="HELICASE_CTER"/>
    <property type="match status" value="1"/>
</dbReference>
<dbReference type="InterPro" id="IPR014012">
    <property type="entry name" value="HSA_dom"/>
</dbReference>
<dbReference type="InterPro" id="IPR038718">
    <property type="entry name" value="SNF2-like_sf"/>
</dbReference>
<feature type="domain" description="Helicase ATP-binding" evidence="21">
    <location>
        <begin position="767"/>
        <end position="932"/>
    </location>
</feature>
<dbReference type="EMBL" id="CAACVR010000009">
    <property type="protein sequence ID" value="VEU21052.1"/>
    <property type="molecule type" value="Genomic_DNA"/>
</dbReference>
<dbReference type="CDD" id="cd18003">
    <property type="entry name" value="DEXQc_SRCAP"/>
    <property type="match status" value="1"/>
</dbReference>
<dbReference type="PROSITE" id="PS51204">
    <property type="entry name" value="HSA"/>
    <property type="match status" value="1"/>
</dbReference>
<dbReference type="OrthoDB" id="372624at2759"/>
<feature type="compositionally biased region" description="Low complexity" evidence="20">
    <location>
        <begin position="526"/>
        <end position="541"/>
    </location>
</feature>
<dbReference type="GO" id="GO:0000812">
    <property type="term" value="C:Swr1 complex"/>
    <property type="evidence" value="ECO:0007669"/>
    <property type="project" value="TreeGrafter"/>
</dbReference>
<feature type="domain" description="Helicase C-terminal" evidence="22">
    <location>
        <begin position="1291"/>
        <end position="1444"/>
    </location>
</feature>
<keyword evidence="14" id="KW-0539">Nucleus</keyword>
<gene>
    <name evidence="24" type="ORF">BRENAR_LOCUS1787</name>
</gene>
<dbReference type="Pfam" id="PF00271">
    <property type="entry name" value="Helicase_C"/>
    <property type="match status" value="1"/>
</dbReference>
<feature type="region of interest" description="Disordered" evidence="20">
    <location>
        <begin position="186"/>
        <end position="265"/>
    </location>
</feature>
<dbReference type="Gene3D" id="3.40.50.300">
    <property type="entry name" value="P-loop containing nucleotide triphosphate hydrolases"/>
    <property type="match status" value="1"/>
</dbReference>
<evidence type="ECO:0000256" key="12">
    <source>
        <dbReference type="ARBA" id="ARBA00023159"/>
    </source>
</evidence>
<evidence type="ECO:0000256" key="9">
    <source>
        <dbReference type="ARBA" id="ARBA00022853"/>
    </source>
</evidence>
<comment type="subcellular location">
    <subcellularLocation>
        <location evidence="1">Nucleus</location>
    </subcellularLocation>
</comment>
<dbReference type="GO" id="GO:0003678">
    <property type="term" value="F:DNA helicase activity"/>
    <property type="evidence" value="ECO:0007669"/>
    <property type="project" value="UniProtKB-EC"/>
</dbReference>
<dbReference type="FunFam" id="3.40.50.10810:FF:000005">
    <property type="entry name" value="Photoperiod-independent early flowering 1"/>
    <property type="match status" value="1"/>
</dbReference>
<dbReference type="Pfam" id="PF07529">
    <property type="entry name" value="HSA"/>
    <property type="match status" value="1"/>
</dbReference>
<dbReference type="Pfam" id="PF00176">
    <property type="entry name" value="SNF2-rel_dom"/>
    <property type="match status" value="1"/>
</dbReference>
<evidence type="ECO:0000256" key="20">
    <source>
        <dbReference type="SAM" id="MobiDB-lite"/>
    </source>
</evidence>
<organism evidence="24 25">
    <name type="scientific">Brettanomyces naardenensis</name>
    <name type="common">Yeast</name>
    <dbReference type="NCBI Taxonomy" id="13370"/>
    <lineage>
        <taxon>Eukaryota</taxon>
        <taxon>Fungi</taxon>
        <taxon>Dikarya</taxon>
        <taxon>Ascomycota</taxon>
        <taxon>Saccharomycotina</taxon>
        <taxon>Pichiomycetes</taxon>
        <taxon>Pichiales</taxon>
        <taxon>Pichiaceae</taxon>
        <taxon>Brettanomyces</taxon>
    </lineage>
</organism>
<evidence type="ECO:0000256" key="1">
    <source>
        <dbReference type="ARBA" id="ARBA00004123"/>
    </source>
</evidence>
<evidence type="ECO:0000256" key="2">
    <source>
        <dbReference type="ARBA" id="ARBA00009220"/>
    </source>
</evidence>
<feature type="region of interest" description="Disordered" evidence="20">
    <location>
        <begin position="588"/>
        <end position="746"/>
    </location>
</feature>
<dbReference type="GO" id="GO:0005524">
    <property type="term" value="F:ATP binding"/>
    <property type="evidence" value="ECO:0007669"/>
    <property type="project" value="UniProtKB-KW"/>
</dbReference>
<comment type="similarity">
    <text evidence="2">Belongs to the SNF2/RAD54 helicase family. SWR1 subfamily.</text>
</comment>
<feature type="region of interest" description="Disordered" evidence="20">
    <location>
        <begin position="510"/>
        <end position="569"/>
    </location>
</feature>
<evidence type="ECO:0000259" key="22">
    <source>
        <dbReference type="PROSITE" id="PS51194"/>
    </source>
</evidence>
<evidence type="ECO:0000256" key="18">
    <source>
        <dbReference type="ARBA" id="ARBA00074297"/>
    </source>
</evidence>
<evidence type="ECO:0000256" key="5">
    <source>
        <dbReference type="ARBA" id="ARBA00022741"/>
    </source>
</evidence>
<evidence type="ECO:0000256" key="14">
    <source>
        <dbReference type="ARBA" id="ARBA00023242"/>
    </source>
</evidence>
<accession>A0A448YJD6</accession>
<keyword evidence="13" id="KW-0804">Transcription</keyword>
<evidence type="ECO:0000256" key="8">
    <source>
        <dbReference type="ARBA" id="ARBA00022840"/>
    </source>
</evidence>
<dbReference type="EC" id="3.6.4.12" evidence="4"/>
<comment type="catalytic activity">
    <reaction evidence="17">
        <text>ATP + H2O = ADP + phosphate + H(+)</text>
        <dbReference type="Rhea" id="RHEA:13065"/>
        <dbReference type="ChEBI" id="CHEBI:15377"/>
        <dbReference type="ChEBI" id="CHEBI:15378"/>
        <dbReference type="ChEBI" id="CHEBI:30616"/>
        <dbReference type="ChEBI" id="CHEBI:43474"/>
        <dbReference type="ChEBI" id="CHEBI:456216"/>
        <dbReference type="EC" id="3.6.4.12"/>
    </reaction>
</comment>
<evidence type="ECO:0000256" key="16">
    <source>
        <dbReference type="ARBA" id="ARBA00040599"/>
    </source>
</evidence>
<evidence type="ECO:0000256" key="10">
    <source>
        <dbReference type="ARBA" id="ARBA00023015"/>
    </source>
</evidence>
<dbReference type="InterPro" id="IPR049730">
    <property type="entry name" value="SNF2/RAD54-like_C"/>
</dbReference>
<sequence>MTASGVKHEPIDEHREKKRGLDQVEKENGNAKIARRLRPRIHSYNLRSASVSSTGSSDNKNSRTFTADDPLKLPAYYSRSTVLTHEREVVDHESGKQKMCDLLVSNEKLIDELFHLRNYTSLVYFDPNNVSNIREFESFQQFAQKYQLWPDIEEKRSGRRVSSRVQEHSDPLRMEIDRMLEEGAKESAKTIQLANQAKPKTSPQKVVRRSRQIPVEKVHSKMKKANSRPPAKVREEEKKEEEEEEQESEDLEQLEESDPSTISISPLPEDYHLPKHVRLSFDVKHQLITHPMHITKPNFDDLDQFFNSYRSTIEDPPRDLSIPEYTEYFKSQEDLIDQIKDGLDRKLLKLDLNENVFRNVPSGSREPTIIKRNFQHNLGHYRPHPSPFRMKNELTHYDHLLAQGIRSSKLIRDTRTTKLQRGRKIAQMIENHFRRLSQEDERKKREFEKRRLKLAKDTAREVKKKWLVAVKAFKILEEREKEKERAAQSKEQLSKILDQSTKVLGAQLAAGRSASPQFQTPDDSDSTSSVNDDDYFSSSSSTKEEETDEGDLTVGSQTDAVAKEEDDDNILTAEQLRQKYESLDDIDVSLTQSSSSEDEDIQGTDLSALYGNKSVTVKSEPPSTEITEEEMQLLKSESPDPLLEESSSNEDDSGSLGDSEEESEEEEGDSSTPELGKDSDEDSLEQPSSDLGSKNGEYPGLESLFGKNIGDSDDDSVYSDNNDETPTSSPKDESGKDEFSSIPDVPVPSLLRGTLRPYQKQGLNWLVSLYNNGTNGILADEMGLGKTIQTISLLACLACEKNEWGPHLIVVPTSVMLNWEIEFKRFAPGFKVMTYYGSPQQRKEKRRGWNTPDSFHVCITSYQLVVQDHAVFRRKKWQYLILDEAHNIKNFRSQRWRSLLNFNTEHRLLLTGTPLQNNIIELWSLLYFLMPSSKSNQVMPEGFADLMNFQQWFGRPVDKIIQGGGLGDDKETRQTVDKLHQVLRPYLLRRLKRDVEKQLPAKYEHIVYCRLSKRQRLLYDDFMSRAQTKETLASGNFLSIINCLMQLRKVCNHPDLFEVRPINTSFSLPKSVPSNFLLKELVVRRNMRSDMSQDVDLNFLNLIPANNYQLSSYEVDSARELSASQLFAQGIKDMTAKLKEKEASPNFDSLEEYYKWVIYKQENELVERAKHSKYVNDRNCDKSQMFSSNLIRLLTVNRRSEQDIEELHELRAIKTIDLRAKLMSPTIQNYAFVTPRATAEDLVNLSIPSELRDAVEYSAQNDLISNPFHDVQIKSSIAFPDKSLLQYDCGKLQKLAVLLQELIPKGHRVLIFTQMAKVLDILEKFLNNNGYTYMRLDGATKIEDRQLMTERFNRDSRVNCFILSTRSGGLGINLTGADTVVFYDSDWNPAMDKQCQDRCHRIGQTRDVHIYRFVSEYTIESNILKKANQKRQLDNVIIQEGDFTTDYFSKITVKDLLGGEDNEVDGKTNGNGGANRVLLDSNRGDLAKVLEQAEDAEDAAAAEAAMKEANLDVEDFEDDRDSRRSSSVATNTGTEVAESEEMVKRINNDKVIKRDKVEEDGVEEYDEEEEDDVGHIDEYMIRFIAGGFYFD</sequence>